<keyword evidence="3" id="KW-1185">Reference proteome</keyword>
<evidence type="ECO:0000313" key="2">
    <source>
        <dbReference type="EMBL" id="KAJ1521723.1"/>
    </source>
</evidence>
<dbReference type="Proteomes" id="UP001075354">
    <property type="component" value="Chromosome 13"/>
</dbReference>
<reference evidence="2" key="1">
    <citation type="submission" date="2022-12" db="EMBL/GenBank/DDBJ databases">
        <title>Chromosome-level genome assembly of the bean flower thrips Megalurothrips usitatus.</title>
        <authorList>
            <person name="Ma L."/>
            <person name="Liu Q."/>
            <person name="Li H."/>
            <person name="Cai W."/>
        </authorList>
    </citation>
    <scope>NUCLEOTIDE SEQUENCE</scope>
    <source>
        <strain evidence="2">Cailab_2022a</strain>
    </source>
</reference>
<evidence type="ECO:0000259" key="1">
    <source>
        <dbReference type="PROSITE" id="PS50181"/>
    </source>
</evidence>
<dbReference type="InterPro" id="IPR036047">
    <property type="entry name" value="F-box-like_dom_sf"/>
</dbReference>
<sequence length="359" mass="40231">MSLNPASVDALPDELLLLVLSFVGDARTLLDAVPLVCKRWLRLHRDRRVWAEVDIDVAESEERVSTFRYVLHAPAASSLSMVGYTCHPELRVPEDPKDPTLSRAECSRRLTSTLKRSAMVVSHLDLSTVQVDESLHGVLTDFLGRQGDHLRSLDLRIPLVDEFEGATKTSRLMRSFARLQRLERLRIRIDTERVEMAGSMGPFGGFKMPKLKELLICTWSPTIGAGMVGYRDYVMRMLNGVDTALPSLRALELPMTLGMEGVDAEAVVRLERLEKLTMRADVSAVWSIARHVVKDDVTATLNACRGMASLRSLRIHLHCNIVGLHLQDELRDFTAAAIKAFREDRPHVDAKFSTPNSLL</sequence>
<evidence type="ECO:0000313" key="3">
    <source>
        <dbReference type="Proteomes" id="UP001075354"/>
    </source>
</evidence>
<dbReference type="AlphaFoldDB" id="A0AAV7XBA7"/>
<dbReference type="Pfam" id="PF12937">
    <property type="entry name" value="F-box-like"/>
    <property type="match status" value="1"/>
</dbReference>
<dbReference type="PANTHER" id="PTHR38926:SF72">
    <property type="entry name" value="IM:7136021-RELATED"/>
    <property type="match status" value="1"/>
</dbReference>
<accession>A0AAV7XBA7</accession>
<protein>
    <recommendedName>
        <fullName evidence="1">F-box domain-containing protein</fullName>
    </recommendedName>
</protein>
<comment type="caution">
    <text evidence="2">The sequence shown here is derived from an EMBL/GenBank/DDBJ whole genome shotgun (WGS) entry which is preliminary data.</text>
</comment>
<proteinExistence type="predicted"/>
<dbReference type="PROSITE" id="PS50181">
    <property type="entry name" value="FBOX"/>
    <property type="match status" value="1"/>
</dbReference>
<feature type="domain" description="F-box" evidence="1">
    <location>
        <begin position="5"/>
        <end position="53"/>
    </location>
</feature>
<dbReference type="InterPro" id="IPR032675">
    <property type="entry name" value="LRR_dom_sf"/>
</dbReference>
<dbReference type="PANTHER" id="PTHR38926">
    <property type="entry name" value="F-BOX DOMAIN CONTAINING PROTEIN, EXPRESSED"/>
    <property type="match status" value="1"/>
</dbReference>
<organism evidence="2 3">
    <name type="scientific">Megalurothrips usitatus</name>
    <name type="common">bean blossom thrips</name>
    <dbReference type="NCBI Taxonomy" id="439358"/>
    <lineage>
        <taxon>Eukaryota</taxon>
        <taxon>Metazoa</taxon>
        <taxon>Ecdysozoa</taxon>
        <taxon>Arthropoda</taxon>
        <taxon>Hexapoda</taxon>
        <taxon>Insecta</taxon>
        <taxon>Pterygota</taxon>
        <taxon>Neoptera</taxon>
        <taxon>Paraneoptera</taxon>
        <taxon>Thysanoptera</taxon>
        <taxon>Terebrantia</taxon>
        <taxon>Thripoidea</taxon>
        <taxon>Thripidae</taxon>
        <taxon>Megalurothrips</taxon>
    </lineage>
</organism>
<gene>
    <name evidence="2" type="ORF">ONE63_003364</name>
</gene>
<dbReference type="SUPFAM" id="SSF81383">
    <property type="entry name" value="F-box domain"/>
    <property type="match status" value="1"/>
</dbReference>
<dbReference type="InterPro" id="IPR001810">
    <property type="entry name" value="F-box_dom"/>
</dbReference>
<dbReference type="EMBL" id="JAPTSV010000013">
    <property type="protein sequence ID" value="KAJ1521723.1"/>
    <property type="molecule type" value="Genomic_DNA"/>
</dbReference>
<dbReference type="Gene3D" id="3.80.10.10">
    <property type="entry name" value="Ribonuclease Inhibitor"/>
    <property type="match status" value="1"/>
</dbReference>
<name>A0AAV7XBA7_9NEOP</name>